<dbReference type="Proteomes" id="UP000799770">
    <property type="component" value="Unassembled WGS sequence"/>
</dbReference>
<keyword evidence="2" id="KW-1133">Transmembrane helix</keyword>
<evidence type="ECO:0000313" key="3">
    <source>
        <dbReference type="EMBL" id="KAF2110695.1"/>
    </source>
</evidence>
<name>A0A6A5YU85_9PLEO</name>
<proteinExistence type="predicted"/>
<feature type="compositionally biased region" description="Basic and acidic residues" evidence="1">
    <location>
        <begin position="213"/>
        <end position="224"/>
    </location>
</feature>
<evidence type="ECO:0000313" key="4">
    <source>
        <dbReference type="Proteomes" id="UP000799770"/>
    </source>
</evidence>
<protein>
    <submittedName>
        <fullName evidence="3">Uncharacterized protein</fullName>
    </submittedName>
</protein>
<reference evidence="3" key="1">
    <citation type="journal article" date="2020" name="Stud. Mycol.">
        <title>101 Dothideomycetes genomes: a test case for predicting lifestyles and emergence of pathogens.</title>
        <authorList>
            <person name="Haridas S."/>
            <person name="Albert R."/>
            <person name="Binder M."/>
            <person name="Bloem J."/>
            <person name="Labutti K."/>
            <person name="Salamov A."/>
            <person name="Andreopoulos B."/>
            <person name="Baker S."/>
            <person name="Barry K."/>
            <person name="Bills G."/>
            <person name="Bluhm B."/>
            <person name="Cannon C."/>
            <person name="Castanera R."/>
            <person name="Culley D."/>
            <person name="Daum C."/>
            <person name="Ezra D."/>
            <person name="Gonzalez J."/>
            <person name="Henrissat B."/>
            <person name="Kuo A."/>
            <person name="Liang C."/>
            <person name="Lipzen A."/>
            <person name="Lutzoni F."/>
            <person name="Magnuson J."/>
            <person name="Mondo S."/>
            <person name="Nolan M."/>
            <person name="Ohm R."/>
            <person name="Pangilinan J."/>
            <person name="Park H.-J."/>
            <person name="Ramirez L."/>
            <person name="Alfaro M."/>
            <person name="Sun H."/>
            <person name="Tritt A."/>
            <person name="Yoshinaga Y."/>
            <person name="Zwiers L.-H."/>
            <person name="Turgeon B."/>
            <person name="Goodwin S."/>
            <person name="Spatafora J."/>
            <person name="Crous P."/>
            <person name="Grigoriev I."/>
        </authorList>
    </citation>
    <scope>NUCLEOTIDE SEQUENCE</scope>
    <source>
        <strain evidence="3">CBS 627.86</strain>
    </source>
</reference>
<keyword evidence="2" id="KW-0812">Transmembrane</keyword>
<keyword evidence="4" id="KW-1185">Reference proteome</keyword>
<dbReference type="AlphaFoldDB" id="A0A6A5YU85"/>
<feature type="transmembrane region" description="Helical" evidence="2">
    <location>
        <begin position="49"/>
        <end position="70"/>
    </location>
</feature>
<gene>
    <name evidence="3" type="ORF">BDV96DRAFT_500757</name>
</gene>
<feature type="compositionally biased region" description="Low complexity" evidence="1">
    <location>
        <begin position="1"/>
        <end position="22"/>
    </location>
</feature>
<accession>A0A6A5YU85</accession>
<feature type="compositionally biased region" description="Basic and acidic residues" evidence="1">
    <location>
        <begin position="165"/>
        <end position="184"/>
    </location>
</feature>
<evidence type="ECO:0000256" key="1">
    <source>
        <dbReference type="SAM" id="MobiDB-lite"/>
    </source>
</evidence>
<feature type="region of interest" description="Disordered" evidence="1">
    <location>
        <begin position="165"/>
        <end position="224"/>
    </location>
</feature>
<feature type="compositionally biased region" description="Polar residues" evidence="1">
    <location>
        <begin position="136"/>
        <end position="151"/>
    </location>
</feature>
<organism evidence="3 4">
    <name type="scientific">Lophiotrema nucula</name>
    <dbReference type="NCBI Taxonomy" id="690887"/>
    <lineage>
        <taxon>Eukaryota</taxon>
        <taxon>Fungi</taxon>
        <taxon>Dikarya</taxon>
        <taxon>Ascomycota</taxon>
        <taxon>Pezizomycotina</taxon>
        <taxon>Dothideomycetes</taxon>
        <taxon>Pleosporomycetidae</taxon>
        <taxon>Pleosporales</taxon>
        <taxon>Lophiotremataceae</taxon>
        <taxon>Lophiotrema</taxon>
    </lineage>
</organism>
<feature type="compositionally biased region" description="Polar residues" evidence="1">
    <location>
        <begin position="185"/>
        <end position="203"/>
    </location>
</feature>
<feature type="region of interest" description="Disordered" evidence="1">
    <location>
        <begin position="119"/>
        <end position="151"/>
    </location>
</feature>
<dbReference type="EMBL" id="ML977337">
    <property type="protein sequence ID" value="KAF2110695.1"/>
    <property type="molecule type" value="Genomic_DNA"/>
</dbReference>
<sequence>MTTSFTNPTPSNSTASTSAHTTKGLAPPLGIPPASTGSDPTTRRNESVFNYYFLFLAAFGVLVAVGLWWLHRRRKRRKELMRLSGQNALARDLDGWVNSRRWMYGRWRHNQAAAFVRQEEGLDENGEAPPPYQPKGETTVSQSNATPDRQATNDIMIPLRTLSRDEIERTRPPEYRALEADHPRLNSNPLETATTQMTQSETAGTHPIASTRDLIEQERGPPND</sequence>
<evidence type="ECO:0000256" key="2">
    <source>
        <dbReference type="SAM" id="Phobius"/>
    </source>
</evidence>
<keyword evidence="2" id="KW-0472">Membrane</keyword>
<feature type="region of interest" description="Disordered" evidence="1">
    <location>
        <begin position="1"/>
        <end position="42"/>
    </location>
</feature>
<dbReference type="OrthoDB" id="4775599at2759"/>